<reference evidence="1 2" key="1">
    <citation type="submission" date="2021-06" db="EMBL/GenBank/DDBJ databases">
        <title>Caerostris extrusa draft genome.</title>
        <authorList>
            <person name="Kono N."/>
            <person name="Arakawa K."/>
        </authorList>
    </citation>
    <scope>NUCLEOTIDE SEQUENCE [LARGE SCALE GENOMIC DNA]</scope>
</reference>
<proteinExistence type="predicted"/>
<organism evidence="1 2">
    <name type="scientific">Caerostris extrusa</name>
    <name type="common">Bark spider</name>
    <name type="synonym">Caerostris bankana</name>
    <dbReference type="NCBI Taxonomy" id="172846"/>
    <lineage>
        <taxon>Eukaryota</taxon>
        <taxon>Metazoa</taxon>
        <taxon>Ecdysozoa</taxon>
        <taxon>Arthropoda</taxon>
        <taxon>Chelicerata</taxon>
        <taxon>Arachnida</taxon>
        <taxon>Araneae</taxon>
        <taxon>Araneomorphae</taxon>
        <taxon>Entelegynae</taxon>
        <taxon>Araneoidea</taxon>
        <taxon>Araneidae</taxon>
        <taxon>Caerostris</taxon>
    </lineage>
</organism>
<dbReference type="AlphaFoldDB" id="A0AAV4XWN3"/>
<sequence>MFVECVNPCNVCENPGIFCTQDYECLSGCDCPQVQPSDFGDRNVIVAESSGRCDSRMCSSVVEEWVNVLAGAFVKVAGAAKQVPCNIISMMNYQE</sequence>
<keyword evidence="2" id="KW-1185">Reference proteome</keyword>
<dbReference type="EMBL" id="BPLR01018436">
    <property type="protein sequence ID" value="GIY99577.1"/>
    <property type="molecule type" value="Genomic_DNA"/>
</dbReference>
<name>A0AAV4XWN3_CAEEX</name>
<protein>
    <recommendedName>
        <fullName evidence="3">TIL domain-containing protein</fullName>
    </recommendedName>
</protein>
<evidence type="ECO:0000313" key="2">
    <source>
        <dbReference type="Proteomes" id="UP001054945"/>
    </source>
</evidence>
<accession>A0AAV4XWN3</accession>
<evidence type="ECO:0000313" key="1">
    <source>
        <dbReference type="EMBL" id="GIY99577.1"/>
    </source>
</evidence>
<dbReference type="Proteomes" id="UP001054945">
    <property type="component" value="Unassembled WGS sequence"/>
</dbReference>
<gene>
    <name evidence="1" type="ORF">CEXT_523311</name>
</gene>
<comment type="caution">
    <text evidence="1">The sequence shown here is derived from an EMBL/GenBank/DDBJ whole genome shotgun (WGS) entry which is preliminary data.</text>
</comment>
<evidence type="ECO:0008006" key="3">
    <source>
        <dbReference type="Google" id="ProtNLM"/>
    </source>
</evidence>